<sequence>MNSKNAEKWDAKYAESTLNTPANPCFVLKQHSRLLPFNGQALELACGLGGNARFLAQCGLKTHAWDISDSALTVLNNWASLNHLPIMPLLTDLEQMLLPYQQFDVIVVSRYLDRGQFKAIEEALKPNGLLFYQTFLAPVQANAPQNPDFYIQPNEFNQAWSKLQTLVYGEGWLPSENATQADSPKQRYAWYVGRKK</sequence>
<dbReference type="EMBL" id="AP024202">
    <property type="protein sequence ID" value="BCN92446.1"/>
    <property type="molecule type" value="Genomic_DNA"/>
</dbReference>
<dbReference type="RefSeq" id="WP_237262146.1">
    <property type="nucleotide sequence ID" value="NZ_AP024202.1"/>
</dbReference>
<proteinExistence type="predicted"/>
<dbReference type="InterPro" id="IPR029063">
    <property type="entry name" value="SAM-dependent_MTases_sf"/>
</dbReference>
<keyword evidence="3" id="KW-1185">Reference proteome</keyword>
<protein>
    <recommendedName>
        <fullName evidence="1">Methyltransferase domain-containing protein</fullName>
    </recommendedName>
</protein>
<feature type="domain" description="Methyltransferase" evidence="1">
    <location>
        <begin position="42"/>
        <end position="128"/>
    </location>
</feature>
<name>A0ABM7MAS8_9GAMM</name>
<organism evidence="2 3">
    <name type="scientific">Thiomicrorhabdus immobilis</name>
    <dbReference type="NCBI Taxonomy" id="2791037"/>
    <lineage>
        <taxon>Bacteria</taxon>
        <taxon>Pseudomonadati</taxon>
        <taxon>Pseudomonadota</taxon>
        <taxon>Gammaproteobacteria</taxon>
        <taxon>Thiotrichales</taxon>
        <taxon>Piscirickettsiaceae</taxon>
        <taxon>Thiomicrorhabdus</taxon>
    </lineage>
</organism>
<gene>
    <name evidence="2" type="ORF">THMIRHAM_02310</name>
</gene>
<dbReference type="CDD" id="cd02440">
    <property type="entry name" value="AdoMet_MTases"/>
    <property type="match status" value="1"/>
</dbReference>
<reference evidence="2" key="1">
    <citation type="journal article" date="2022" name="Arch. Microbiol.">
        <title>Thiomicrorhabdus immobilis sp. nov., a mesophilic sulfur-oxidizing bacterium isolated from sediment of a brackish lake in northern Japan.</title>
        <authorList>
            <person name="Kojima H."/>
            <person name="Mochizuki J."/>
            <person name="Kanda M."/>
            <person name="Watanabe T."/>
            <person name="Fukui M."/>
        </authorList>
    </citation>
    <scope>NUCLEOTIDE SEQUENCE</scope>
    <source>
        <strain evidence="2">Am19</strain>
    </source>
</reference>
<evidence type="ECO:0000259" key="1">
    <source>
        <dbReference type="Pfam" id="PF13649"/>
    </source>
</evidence>
<dbReference type="Proteomes" id="UP001054820">
    <property type="component" value="Chromosome"/>
</dbReference>
<accession>A0ABM7MAS8</accession>
<dbReference type="Pfam" id="PF13649">
    <property type="entry name" value="Methyltransf_25"/>
    <property type="match status" value="1"/>
</dbReference>
<dbReference type="Gene3D" id="3.40.50.150">
    <property type="entry name" value="Vaccinia Virus protein VP39"/>
    <property type="match status" value="1"/>
</dbReference>
<dbReference type="InterPro" id="IPR041698">
    <property type="entry name" value="Methyltransf_25"/>
</dbReference>
<evidence type="ECO:0000313" key="3">
    <source>
        <dbReference type="Proteomes" id="UP001054820"/>
    </source>
</evidence>
<evidence type="ECO:0000313" key="2">
    <source>
        <dbReference type="EMBL" id="BCN92446.1"/>
    </source>
</evidence>
<dbReference type="SUPFAM" id="SSF53335">
    <property type="entry name" value="S-adenosyl-L-methionine-dependent methyltransferases"/>
    <property type="match status" value="1"/>
</dbReference>